<accession>A0AAD5KMU8</accession>
<evidence type="ECO:0000259" key="19">
    <source>
        <dbReference type="PROSITE" id="PS50076"/>
    </source>
</evidence>
<keyword evidence="6 16" id="KW-0547">Nucleotide-binding</keyword>
<dbReference type="GO" id="GO:0004721">
    <property type="term" value="F:phosphoprotein phosphatase activity"/>
    <property type="evidence" value="ECO:0007669"/>
    <property type="project" value="UniProtKB-KW"/>
</dbReference>
<evidence type="ECO:0000256" key="17">
    <source>
        <dbReference type="SAM" id="MobiDB-lite"/>
    </source>
</evidence>
<feature type="domain" description="C2 tensin-type" evidence="21">
    <location>
        <begin position="584"/>
        <end position="726"/>
    </location>
</feature>
<dbReference type="PROSITE" id="PS50011">
    <property type="entry name" value="PROTEIN_KINASE_DOM"/>
    <property type="match status" value="1"/>
</dbReference>
<evidence type="ECO:0000256" key="9">
    <source>
        <dbReference type="ARBA" id="ARBA00022912"/>
    </source>
</evidence>
<evidence type="ECO:0000256" key="15">
    <source>
        <dbReference type="ARBA" id="ARBA00075670"/>
    </source>
</evidence>
<dbReference type="PANTHER" id="PTHR22967">
    <property type="entry name" value="SERINE/THREONINE PROTEIN KINASE"/>
    <property type="match status" value="1"/>
</dbReference>
<evidence type="ECO:0000256" key="5">
    <source>
        <dbReference type="ARBA" id="ARBA00022737"/>
    </source>
</evidence>
<feature type="domain" description="J" evidence="19">
    <location>
        <begin position="1192"/>
        <end position="1258"/>
    </location>
</feature>
<dbReference type="FunFam" id="1.10.510.10:FF:001684">
    <property type="entry name" value="Cyclin-G-associated kinase"/>
    <property type="match status" value="1"/>
</dbReference>
<keyword evidence="9" id="KW-0904">Protein phosphatase</keyword>
<feature type="region of interest" description="Disordered" evidence="17">
    <location>
        <begin position="787"/>
        <end position="810"/>
    </location>
</feature>
<dbReference type="EMBL" id="WJBH02000007">
    <property type="protein sequence ID" value="KAI9556107.1"/>
    <property type="molecule type" value="Genomic_DNA"/>
</dbReference>
<dbReference type="PROSITE" id="PS50076">
    <property type="entry name" value="DNAJ_2"/>
    <property type="match status" value="1"/>
</dbReference>
<dbReference type="PROSITE" id="PS00108">
    <property type="entry name" value="PROTEIN_KINASE_ST"/>
    <property type="match status" value="1"/>
</dbReference>
<evidence type="ECO:0000256" key="4">
    <source>
        <dbReference type="ARBA" id="ARBA00022553"/>
    </source>
</evidence>
<comment type="caution">
    <text evidence="22">The sequence shown here is derived from an EMBL/GenBank/DDBJ whole genome shotgun (WGS) entry which is preliminary data.</text>
</comment>
<feature type="compositionally biased region" description="Low complexity" evidence="17">
    <location>
        <begin position="1068"/>
        <end position="1078"/>
    </location>
</feature>
<dbReference type="InterPro" id="IPR000719">
    <property type="entry name" value="Prot_kinase_dom"/>
</dbReference>
<keyword evidence="7" id="KW-0378">Hydrolase</keyword>
<keyword evidence="12" id="KW-0968">Cytoplasmic vesicle</keyword>
<dbReference type="PANTHER" id="PTHR22967:SF105">
    <property type="entry name" value="CYCLIN-G-ASSOCIATED KINASE"/>
    <property type="match status" value="1"/>
</dbReference>
<evidence type="ECO:0000256" key="16">
    <source>
        <dbReference type="PROSITE-ProRule" id="PRU10141"/>
    </source>
</evidence>
<dbReference type="InterPro" id="IPR029021">
    <property type="entry name" value="Prot-tyrosine_phosphatase-like"/>
</dbReference>
<keyword evidence="5" id="KW-0677">Repeat</keyword>
<evidence type="ECO:0000259" key="20">
    <source>
        <dbReference type="PROSITE" id="PS51181"/>
    </source>
</evidence>
<evidence type="ECO:0000259" key="21">
    <source>
        <dbReference type="PROSITE" id="PS51182"/>
    </source>
</evidence>
<gene>
    <name evidence="22" type="ORF">GHT06_018679</name>
</gene>
<evidence type="ECO:0000313" key="23">
    <source>
        <dbReference type="Proteomes" id="UP000820818"/>
    </source>
</evidence>
<evidence type="ECO:0000256" key="7">
    <source>
        <dbReference type="ARBA" id="ARBA00022801"/>
    </source>
</evidence>
<evidence type="ECO:0000256" key="10">
    <source>
        <dbReference type="ARBA" id="ARBA00023036"/>
    </source>
</evidence>
<dbReference type="InterPro" id="IPR011009">
    <property type="entry name" value="Kinase-like_dom_sf"/>
</dbReference>
<dbReference type="FunFam" id="3.90.190.10:FF:000255">
    <property type="entry name" value="putative tyrosine-protein phosphatase auxilin"/>
    <property type="match status" value="1"/>
</dbReference>
<evidence type="ECO:0000256" key="12">
    <source>
        <dbReference type="ARBA" id="ARBA00023329"/>
    </source>
</evidence>
<dbReference type="GO" id="GO:2000369">
    <property type="term" value="P:regulation of clathrin-dependent endocytosis"/>
    <property type="evidence" value="ECO:0007669"/>
    <property type="project" value="TreeGrafter"/>
</dbReference>
<dbReference type="Gene3D" id="3.90.190.10">
    <property type="entry name" value="Protein tyrosine phosphatase superfamily"/>
    <property type="match status" value="1"/>
</dbReference>
<evidence type="ECO:0000256" key="11">
    <source>
        <dbReference type="ARBA" id="ARBA00023186"/>
    </source>
</evidence>
<reference evidence="22 23" key="1">
    <citation type="submission" date="2022-05" db="EMBL/GenBank/DDBJ databases">
        <title>A multi-omics perspective on studying reproductive biology in Daphnia sinensis.</title>
        <authorList>
            <person name="Jia J."/>
        </authorList>
    </citation>
    <scope>NUCLEOTIDE SEQUENCE [LARGE SCALE GENOMIC DNA]</scope>
    <source>
        <strain evidence="22 23">WSL</strain>
    </source>
</reference>
<keyword evidence="8 16" id="KW-0067">ATP-binding</keyword>
<comment type="similarity">
    <text evidence="2">Belongs to the protein kinase superfamily. AGC Ser/Thr protein kinase family. PKC subfamily.</text>
</comment>
<dbReference type="CDD" id="cd06257">
    <property type="entry name" value="DnaJ"/>
    <property type="match status" value="1"/>
</dbReference>
<evidence type="ECO:0000259" key="18">
    <source>
        <dbReference type="PROSITE" id="PS50011"/>
    </source>
</evidence>
<dbReference type="GO" id="GO:0072583">
    <property type="term" value="P:clathrin-dependent endocytosis"/>
    <property type="evidence" value="ECO:0007669"/>
    <property type="project" value="UniProtKB-ARBA"/>
</dbReference>
<dbReference type="GO" id="GO:0045747">
    <property type="term" value="P:positive regulation of Notch signaling pathway"/>
    <property type="evidence" value="ECO:0007669"/>
    <property type="project" value="TreeGrafter"/>
</dbReference>
<dbReference type="PROSITE" id="PS51181">
    <property type="entry name" value="PPASE_TENSIN"/>
    <property type="match status" value="1"/>
</dbReference>
<keyword evidence="11" id="KW-0143">Chaperone</keyword>
<dbReference type="PROSITE" id="PS51182">
    <property type="entry name" value="C2_TENSIN"/>
    <property type="match status" value="1"/>
</dbReference>
<dbReference type="Pfam" id="PF00069">
    <property type="entry name" value="Pkinase"/>
    <property type="match status" value="1"/>
</dbReference>
<dbReference type="GO" id="GO:0030136">
    <property type="term" value="C:clathrin-coated vesicle"/>
    <property type="evidence" value="ECO:0007669"/>
    <property type="project" value="UniProtKB-SubCell"/>
</dbReference>
<feature type="compositionally biased region" description="Low complexity" evidence="17">
    <location>
        <begin position="1032"/>
        <end position="1047"/>
    </location>
</feature>
<comment type="subcellular location">
    <subcellularLocation>
        <location evidence="1">Cytoplasmic vesicle</location>
        <location evidence="1">Clathrin-coated vesicle</location>
    </subcellularLocation>
</comment>
<feature type="region of interest" description="Disordered" evidence="17">
    <location>
        <begin position="1032"/>
        <end position="1093"/>
    </location>
</feature>
<dbReference type="SMART" id="SM01326">
    <property type="entry name" value="PTEN_C2"/>
    <property type="match status" value="1"/>
</dbReference>
<comment type="subunit">
    <text evidence="13">Forms a complex composed of HSPA8, CLTC and DNAJC6. Interacts with HSPA8/HSC70 in an ATP-dependent manner; this interaction stimulates the HSPA8's ATPase activity. Interacts with CLTC; this interaction produces a local change in heavy-chain contacts, creating a detectable global distortion of the clathrin coat. Interacts with AP2A2. Interacts with DNM1(GTP-bound form); this interaction allows clathrin-coated vesicle (CCV) formation at the plasma membrane.</text>
</comment>
<dbReference type="SUPFAM" id="SSF49562">
    <property type="entry name" value="C2 domain (Calcium/lipid-binding domain, CaLB)"/>
    <property type="match status" value="1"/>
</dbReference>
<dbReference type="SUPFAM" id="SSF52799">
    <property type="entry name" value="(Phosphotyrosine protein) phosphatases II"/>
    <property type="match status" value="1"/>
</dbReference>
<evidence type="ECO:0000256" key="1">
    <source>
        <dbReference type="ARBA" id="ARBA00004132"/>
    </source>
</evidence>
<feature type="domain" description="Protein kinase" evidence="18">
    <location>
        <begin position="37"/>
        <end position="309"/>
    </location>
</feature>
<dbReference type="InterPro" id="IPR008271">
    <property type="entry name" value="Ser/Thr_kinase_AS"/>
</dbReference>
<name>A0AAD5KMU8_9CRUS</name>
<dbReference type="InterPro" id="IPR029023">
    <property type="entry name" value="Tensin_phosphatase"/>
</dbReference>
<dbReference type="GO" id="GO:0035612">
    <property type="term" value="F:AP-2 adaptor complex binding"/>
    <property type="evidence" value="ECO:0007669"/>
    <property type="project" value="TreeGrafter"/>
</dbReference>
<feature type="compositionally biased region" description="Polar residues" evidence="17">
    <location>
        <begin position="1052"/>
        <end position="1067"/>
    </location>
</feature>
<dbReference type="FunFam" id="2.60.40.1110:FF:000001">
    <property type="entry name" value="cyclin-G-associated kinase isoform X2"/>
    <property type="match status" value="1"/>
</dbReference>
<dbReference type="SUPFAM" id="SSF46565">
    <property type="entry name" value="Chaperone J-domain"/>
    <property type="match status" value="1"/>
</dbReference>
<dbReference type="GO" id="GO:0017124">
    <property type="term" value="F:SH3 domain binding"/>
    <property type="evidence" value="ECO:0007669"/>
    <property type="project" value="UniProtKB-KW"/>
</dbReference>
<feature type="compositionally biased region" description="Pro residues" evidence="17">
    <location>
        <begin position="348"/>
        <end position="359"/>
    </location>
</feature>
<keyword evidence="4" id="KW-0597">Phosphoprotein</keyword>
<evidence type="ECO:0000256" key="8">
    <source>
        <dbReference type="ARBA" id="ARBA00022840"/>
    </source>
</evidence>
<evidence type="ECO:0000256" key="6">
    <source>
        <dbReference type="ARBA" id="ARBA00022741"/>
    </source>
</evidence>
<dbReference type="InterPro" id="IPR017441">
    <property type="entry name" value="Protein_kinase_ATP_BS"/>
</dbReference>
<dbReference type="GO" id="GO:0005524">
    <property type="term" value="F:ATP binding"/>
    <property type="evidence" value="ECO:0007669"/>
    <property type="project" value="UniProtKB-UniRule"/>
</dbReference>
<evidence type="ECO:0000313" key="22">
    <source>
        <dbReference type="EMBL" id="KAI9556107.1"/>
    </source>
</evidence>
<dbReference type="InterPro" id="IPR035892">
    <property type="entry name" value="C2_domain_sf"/>
</dbReference>
<feature type="domain" description="Phosphatase tensin-type" evidence="20">
    <location>
        <begin position="411"/>
        <end position="577"/>
    </location>
</feature>
<dbReference type="Gene3D" id="1.10.510.10">
    <property type="entry name" value="Transferase(Phosphotransferase) domain 1"/>
    <property type="match status" value="1"/>
</dbReference>
<feature type="compositionally biased region" description="Low complexity" evidence="17">
    <location>
        <begin position="361"/>
        <end position="377"/>
    </location>
</feature>
<dbReference type="Pfam" id="PF10409">
    <property type="entry name" value="PTEN_C2"/>
    <property type="match status" value="1"/>
</dbReference>
<dbReference type="GO" id="GO:0004697">
    <property type="term" value="F:diacylglycerol-dependent serine/threonine kinase activity"/>
    <property type="evidence" value="ECO:0007669"/>
    <property type="project" value="UniProtKB-EC"/>
</dbReference>
<feature type="region of interest" description="Disordered" evidence="17">
    <location>
        <begin position="951"/>
        <end position="974"/>
    </location>
</feature>
<keyword evidence="10" id="KW-0729">SH3-binding</keyword>
<organism evidence="22 23">
    <name type="scientific">Daphnia sinensis</name>
    <dbReference type="NCBI Taxonomy" id="1820382"/>
    <lineage>
        <taxon>Eukaryota</taxon>
        <taxon>Metazoa</taxon>
        <taxon>Ecdysozoa</taxon>
        <taxon>Arthropoda</taxon>
        <taxon>Crustacea</taxon>
        <taxon>Branchiopoda</taxon>
        <taxon>Diplostraca</taxon>
        <taxon>Cladocera</taxon>
        <taxon>Anomopoda</taxon>
        <taxon>Daphniidae</taxon>
        <taxon>Daphnia</taxon>
        <taxon>Daphnia similis group</taxon>
    </lineage>
</organism>
<keyword evidence="23" id="KW-1185">Reference proteome</keyword>
<dbReference type="EC" id="2.7.11.13" evidence="3"/>
<dbReference type="SUPFAM" id="SSF56112">
    <property type="entry name" value="Protein kinase-like (PK-like)"/>
    <property type="match status" value="1"/>
</dbReference>
<dbReference type="SMART" id="SM00220">
    <property type="entry name" value="S_TKc"/>
    <property type="match status" value="1"/>
</dbReference>
<dbReference type="Gene3D" id="1.10.287.110">
    <property type="entry name" value="DnaJ domain"/>
    <property type="match status" value="1"/>
</dbReference>
<evidence type="ECO:0000256" key="13">
    <source>
        <dbReference type="ARBA" id="ARBA00064305"/>
    </source>
</evidence>
<dbReference type="Proteomes" id="UP000820818">
    <property type="component" value="Linkage Group LG7"/>
</dbReference>
<proteinExistence type="inferred from homology"/>
<feature type="region of interest" description="Disordered" evidence="17">
    <location>
        <begin position="334"/>
        <end position="377"/>
    </location>
</feature>
<dbReference type="PROSITE" id="PS00107">
    <property type="entry name" value="PROTEIN_KINASE_ATP"/>
    <property type="match status" value="1"/>
</dbReference>
<evidence type="ECO:0000256" key="2">
    <source>
        <dbReference type="ARBA" id="ARBA00005490"/>
    </source>
</evidence>
<dbReference type="FunFam" id="1.10.287.110:FF:000002">
    <property type="entry name" value="putative tyrosine-protein phosphatase auxilin isoform X2"/>
    <property type="match status" value="1"/>
</dbReference>
<feature type="binding site" evidence="16">
    <location>
        <position position="66"/>
    </location>
    <ligand>
        <name>ATP</name>
        <dbReference type="ChEBI" id="CHEBI:30616"/>
    </ligand>
</feature>
<evidence type="ECO:0000256" key="14">
    <source>
        <dbReference type="ARBA" id="ARBA00069335"/>
    </source>
</evidence>
<sequence>MADFLKSAANYFSANSNNGAAENPLIGTLVNVNSVQLRIKRQIGEGGYAFVFIAQDIQSNQEYALKRLIAADSDAVKSIIQEVAFLKRLAGHPHVINFISACCNDRGGGSKEYLVVTELCSGGTMLDALKVRNTPLSPEEITSVFWQTCKAVQALHSQEQPIIHRDLKIENLLLTADGIMKLCDFGSATTQQYFPGPDWSASQRGLLEEEMAKYTTPVYRAPEMIDTWSNFPITTAADIWALGCVLYVLCYQVHPFEDGAKLRIINGNFMLPSNDGRYDIFHDIIRGMLKVDPRMRLTITDVLDRLAAIGETRGYQLKCGLKLNLPIQASMPLPQSRPSAPIATQGSPQPPRRPPPPNPSANHHTSPTPAPTTHLTTASQPTLGLLSSLKGGAGSLFKNLKDTSSKVMQTVQQSMARLELDFSYVTSRLIVTSFPAEGIESAYRHHIDDVRNALDARHGVHYTVYNVSGRSYPSTKFNNLVCCGWPQRQAPSLRTLYALCKSMYNYLDRDSKNICVLHCMDGKASSAVVVAALFLYTQLFRTIEEGLQMFAVKRCPPGLNASQYRYLQYYHSLLAEPHPVRPHHKPVTLATLTLSPVPIFTKNRDGCRPYVEIFQGDQRLLSTLADYERMRVYHVSENKIILQLNTTVCGDITVAVYHARNTLGGVVQGRPAGLKICQFQIHTGFIHEEETTLRLSRDQLDEVSATPEGGDLHGANFTASLSFFVLDQERSVQPEPWGAGDNAAKNAMVLFASREEINEVFDTFCDVSVSNPSDVEASSKPIQVGDIEEHATDRQPTLVGKSVSPVRPSSPIQELNVDLLNLGSESTSSLPNRSLANEECGLLNLTSDTSGNILTENRGGHNGDLLQDLLHSSTEPAAATLAFLPTAAPANPFFTLDPFDPLAGTPAGVSSTPINNLSSSNSFSNFATGQQSQPSDESLLGNWDSILKQPSSGGVRPMTLPNIPRNSSTPNLETKAKDPLADFGNLIGLSGASNTNTARAPAWGPSLNTNPPMNIGLANPATGFSNFSTASGASFTSPSTSLSGSPLHKPQNLWSNSVPPQTSRPHPTSNSSTSTNSSMHHTAKTPGEAQADYSRTNFDSVFGRNDYSKGGGGLPRPKVAGDMFGDLLGTQGFDFTSTKRDAGPKTINAMRKEELAKDIDPDKLKIMDWTEGKQRNIRALLCSLHTVLWEGTKWQDVGMHQLVSHTDVKKMYRKACLAVHPDKQSGTDNEKIAKMIFMELNDAWSEFENDVTQQNMFR</sequence>
<evidence type="ECO:0000256" key="3">
    <source>
        <dbReference type="ARBA" id="ARBA00012429"/>
    </source>
</evidence>
<dbReference type="Gene3D" id="2.60.40.1110">
    <property type="match status" value="1"/>
</dbReference>
<dbReference type="InterPro" id="IPR001623">
    <property type="entry name" value="DnaJ_domain"/>
</dbReference>
<protein>
    <recommendedName>
        <fullName evidence="14">Auxilin</fullName>
        <ecNumber evidence="3">2.7.11.13</ecNumber>
    </recommendedName>
    <alternativeName>
        <fullName evidence="15">DnaJ homolog subfamily C member 6</fullName>
    </alternativeName>
</protein>
<feature type="compositionally biased region" description="Polar residues" evidence="17">
    <location>
        <begin position="336"/>
        <end position="347"/>
    </location>
</feature>
<dbReference type="AlphaFoldDB" id="A0AAD5KMU8"/>
<dbReference type="InterPro" id="IPR014020">
    <property type="entry name" value="Tensin_C2-dom"/>
</dbReference>
<dbReference type="InterPro" id="IPR036869">
    <property type="entry name" value="J_dom_sf"/>
</dbReference>